<dbReference type="AlphaFoldDB" id="A0A246K197"/>
<dbReference type="RefSeq" id="WP_088440045.1">
    <property type="nucleotide sequence ID" value="NZ_BMMC01000012.1"/>
</dbReference>
<dbReference type="PANTHER" id="PTHR43861:SF1">
    <property type="entry name" value="TRANS-ACONITATE 2-METHYLTRANSFERASE"/>
    <property type="match status" value="1"/>
</dbReference>
<evidence type="ECO:0000256" key="2">
    <source>
        <dbReference type="ARBA" id="ARBA00022679"/>
    </source>
</evidence>
<organism evidence="4 5">
    <name type="scientific">Sphingopyxis bauzanensis</name>
    <dbReference type="NCBI Taxonomy" id="651663"/>
    <lineage>
        <taxon>Bacteria</taxon>
        <taxon>Pseudomonadati</taxon>
        <taxon>Pseudomonadota</taxon>
        <taxon>Alphaproteobacteria</taxon>
        <taxon>Sphingomonadales</taxon>
        <taxon>Sphingomonadaceae</taxon>
        <taxon>Sphingopyxis</taxon>
    </lineage>
</organism>
<comment type="caution">
    <text evidence="4">The sequence shown here is derived from an EMBL/GenBank/DDBJ whole genome shotgun (WGS) entry which is preliminary data.</text>
</comment>
<dbReference type="PANTHER" id="PTHR43861">
    <property type="entry name" value="TRANS-ACONITATE 2-METHYLTRANSFERASE-RELATED"/>
    <property type="match status" value="1"/>
</dbReference>
<protein>
    <submittedName>
        <fullName evidence="4">SAM-dependent methyltransferase</fullName>
    </submittedName>
</protein>
<evidence type="ECO:0000313" key="5">
    <source>
        <dbReference type="Proteomes" id="UP000197361"/>
    </source>
</evidence>
<accession>A0A246K197</accession>
<dbReference type="GO" id="GO:0032259">
    <property type="term" value="P:methylation"/>
    <property type="evidence" value="ECO:0007669"/>
    <property type="project" value="UniProtKB-KW"/>
</dbReference>
<keyword evidence="1 4" id="KW-0489">Methyltransferase</keyword>
<sequence length="221" mass="23933">MTQTNAQEQDYVPPLGRHELTDQYDRAIALMTREKRWRSELIRRVPPTNDARIVDIGCGTGTLAIAIKQAFPDAEVIGIDPDPPALDLARGKAEAAGVAVQWEQAMGDRADAIVGSCDVIVSSLVFHQCAIETKQAIAHAMYRALTSGGLMLVADYGLQRNLLMRTLFRQVQLLDGFDMTEPNAKGCMPGIFEAAGFAGVTEAKVIQTPSGSISIYEGRKG</sequence>
<keyword evidence="2 4" id="KW-0808">Transferase</keyword>
<dbReference type="InterPro" id="IPR029063">
    <property type="entry name" value="SAM-dependent_MTases_sf"/>
</dbReference>
<gene>
    <name evidence="4" type="ORF">CDQ92_03870</name>
</gene>
<keyword evidence="5" id="KW-1185">Reference proteome</keyword>
<dbReference type="Proteomes" id="UP000197361">
    <property type="component" value="Unassembled WGS sequence"/>
</dbReference>
<reference evidence="4 5" key="1">
    <citation type="journal article" date="2010" name="Int. J. Syst. Evol. Microbiol.">
        <title>Sphingopyxis bauzanensis sp. nov., a psychrophilic bacterium isolated from soil.</title>
        <authorList>
            <person name="Zhang D.C."/>
            <person name="Liu H.C."/>
            <person name="Xin Y.H."/>
            <person name="Zhou Y.G."/>
            <person name="Schinner F."/>
            <person name="Margesin R."/>
        </authorList>
    </citation>
    <scope>NUCLEOTIDE SEQUENCE [LARGE SCALE GENOMIC DNA]</scope>
    <source>
        <strain evidence="4 5">DSM 22271</strain>
    </source>
</reference>
<dbReference type="InterPro" id="IPR041698">
    <property type="entry name" value="Methyltransf_25"/>
</dbReference>
<evidence type="ECO:0000313" key="4">
    <source>
        <dbReference type="EMBL" id="OWQ99302.1"/>
    </source>
</evidence>
<evidence type="ECO:0000256" key="1">
    <source>
        <dbReference type="ARBA" id="ARBA00022603"/>
    </source>
</evidence>
<dbReference type="EMBL" id="NISK01000001">
    <property type="protein sequence ID" value="OWQ99302.1"/>
    <property type="molecule type" value="Genomic_DNA"/>
</dbReference>
<dbReference type="GO" id="GO:0008168">
    <property type="term" value="F:methyltransferase activity"/>
    <property type="evidence" value="ECO:0007669"/>
    <property type="project" value="UniProtKB-KW"/>
</dbReference>
<dbReference type="CDD" id="cd02440">
    <property type="entry name" value="AdoMet_MTases"/>
    <property type="match status" value="1"/>
</dbReference>
<dbReference type="SUPFAM" id="SSF53335">
    <property type="entry name" value="S-adenosyl-L-methionine-dependent methyltransferases"/>
    <property type="match status" value="1"/>
</dbReference>
<dbReference type="Gene3D" id="3.40.50.150">
    <property type="entry name" value="Vaccinia Virus protein VP39"/>
    <property type="match status" value="1"/>
</dbReference>
<proteinExistence type="predicted"/>
<dbReference type="OrthoDB" id="9795634at2"/>
<feature type="domain" description="Methyltransferase" evidence="3">
    <location>
        <begin position="53"/>
        <end position="149"/>
    </location>
</feature>
<dbReference type="Pfam" id="PF13649">
    <property type="entry name" value="Methyltransf_25"/>
    <property type="match status" value="1"/>
</dbReference>
<name>A0A246K197_9SPHN</name>
<evidence type="ECO:0000259" key="3">
    <source>
        <dbReference type="Pfam" id="PF13649"/>
    </source>
</evidence>